<reference evidence="4" key="1">
    <citation type="journal article" date="2020" name="Stud. Mycol.">
        <title>101 Dothideomycetes genomes: a test case for predicting lifestyles and emergence of pathogens.</title>
        <authorList>
            <person name="Haridas S."/>
            <person name="Albert R."/>
            <person name="Binder M."/>
            <person name="Bloem J."/>
            <person name="Labutti K."/>
            <person name="Salamov A."/>
            <person name="Andreopoulos B."/>
            <person name="Baker S."/>
            <person name="Barry K."/>
            <person name="Bills G."/>
            <person name="Bluhm B."/>
            <person name="Cannon C."/>
            <person name="Castanera R."/>
            <person name="Culley D."/>
            <person name="Daum C."/>
            <person name="Ezra D."/>
            <person name="Gonzalez J."/>
            <person name="Henrissat B."/>
            <person name="Kuo A."/>
            <person name="Liang C."/>
            <person name="Lipzen A."/>
            <person name="Lutzoni F."/>
            <person name="Magnuson J."/>
            <person name="Mondo S."/>
            <person name="Nolan M."/>
            <person name="Ohm R."/>
            <person name="Pangilinan J."/>
            <person name="Park H.-J."/>
            <person name="Ramirez L."/>
            <person name="Alfaro M."/>
            <person name="Sun H."/>
            <person name="Tritt A."/>
            <person name="Yoshinaga Y."/>
            <person name="Zwiers L.-H."/>
            <person name="Turgeon B."/>
            <person name="Goodwin S."/>
            <person name="Spatafora J."/>
            <person name="Crous P."/>
            <person name="Grigoriev I."/>
        </authorList>
    </citation>
    <scope>NUCLEOTIDE SEQUENCE</scope>
    <source>
        <strain evidence="4">CBS 113818</strain>
    </source>
</reference>
<proteinExistence type="predicted"/>
<dbReference type="AlphaFoldDB" id="A0A6A7A701"/>
<evidence type="ECO:0000259" key="3">
    <source>
        <dbReference type="Pfam" id="PF10342"/>
    </source>
</evidence>
<organism evidence="4 5">
    <name type="scientific">Ophiobolus disseminans</name>
    <dbReference type="NCBI Taxonomy" id="1469910"/>
    <lineage>
        <taxon>Eukaryota</taxon>
        <taxon>Fungi</taxon>
        <taxon>Dikarya</taxon>
        <taxon>Ascomycota</taxon>
        <taxon>Pezizomycotina</taxon>
        <taxon>Dothideomycetes</taxon>
        <taxon>Pleosporomycetidae</taxon>
        <taxon>Pleosporales</taxon>
        <taxon>Pleosporineae</taxon>
        <taxon>Phaeosphaeriaceae</taxon>
        <taxon>Ophiobolus</taxon>
    </lineage>
</organism>
<dbReference type="EMBL" id="MU006222">
    <property type="protein sequence ID" value="KAF2828558.1"/>
    <property type="molecule type" value="Genomic_DNA"/>
</dbReference>
<feature type="domain" description="Yeast cell wall synthesis Kre9/Knh1-like N-terminal" evidence="3">
    <location>
        <begin position="22"/>
        <end position="98"/>
    </location>
</feature>
<keyword evidence="1" id="KW-0732">Signal</keyword>
<protein>
    <recommendedName>
        <fullName evidence="3">Yeast cell wall synthesis Kre9/Knh1-like N-terminal domain-containing protein</fullName>
    </recommendedName>
</protein>
<dbReference type="OrthoDB" id="5589325at2759"/>
<evidence type="ECO:0000313" key="4">
    <source>
        <dbReference type="EMBL" id="KAF2828558.1"/>
    </source>
</evidence>
<name>A0A6A7A701_9PLEO</name>
<evidence type="ECO:0000256" key="1">
    <source>
        <dbReference type="ARBA" id="ARBA00022729"/>
    </source>
</evidence>
<evidence type="ECO:0000256" key="2">
    <source>
        <dbReference type="SAM" id="MobiDB-lite"/>
    </source>
</evidence>
<evidence type="ECO:0000313" key="5">
    <source>
        <dbReference type="Proteomes" id="UP000799424"/>
    </source>
</evidence>
<dbReference type="Pfam" id="PF10342">
    <property type="entry name" value="Kre9_KNH"/>
    <property type="match status" value="1"/>
</dbReference>
<gene>
    <name evidence="4" type="ORF">CC86DRAFT_287754</name>
</gene>
<sequence>MLCRTLISMALDYSIDTYPSAGVEVGQTYPLTYSPKDEPATFMLRRGPLKTEVIILVILGSATGGTLPWTVDRTLTNAPDYPIVIVGPGGETNYSGPFGSKGGSGTELKEGSGTETSTNGGPFIRLPMRTTYLQSHRWHPCRIFHCHL</sequence>
<keyword evidence="5" id="KW-1185">Reference proteome</keyword>
<accession>A0A6A7A701</accession>
<dbReference type="InterPro" id="IPR018466">
    <property type="entry name" value="Kre9/Knh1-like_N"/>
</dbReference>
<dbReference type="Proteomes" id="UP000799424">
    <property type="component" value="Unassembled WGS sequence"/>
</dbReference>
<feature type="region of interest" description="Disordered" evidence="2">
    <location>
        <begin position="95"/>
        <end position="121"/>
    </location>
</feature>